<dbReference type="InterPro" id="IPR040361">
    <property type="entry name" value="TPD1"/>
</dbReference>
<reference evidence="3 4" key="1">
    <citation type="submission" date="2018-10" db="EMBL/GenBank/DDBJ databases">
        <title>A high-quality apple genome assembly.</title>
        <authorList>
            <person name="Hu J."/>
        </authorList>
    </citation>
    <scope>NUCLEOTIDE SEQUENCE [LARGE SCALE GENOMIC DNA]</scope>
    <source>
        <strain evidence="4">cv. HFTH1</strain>
        <tissue evidence="3">Young leaf</tissue>
    </source>
</reference>
<dbReference type="STRING" id="3750.A0A498HZ27"/>
<comment type="caution">
    <text evidence="3">The sequence shown here is derived from an EMBL/GenBank/DDBJ whole genome shotgun (WGS) entry which is preliminary data.</text>
</comment>
<keyword evidence="1 2" id="KW-0732">Signal</keyword>
<name>A0A498HZ27_MALDO</name>
<evidence type="ECO:0000313" key="4">
    <source>
        <dbReference type="Proteomes" id="UP000290289"/>
    </source>
</evidence>
<evidence type="ECO:0000313" key="3">
    <source>
        <dbReference type="EMBL" id="RXH75889.1"/>
    </source>
</evidence>
<organism evidence="3 4">
    <name type="scientific">Malus domestica</name>
    <name type="common">Apple</name>
    <name type="synonym">Pyrus malus</name>
    <dbReference type="NCBI Taxonomy" id="3750"/>
    <lineage>
        <taxon>Eukaryota</taxon>
        <taxon>Viridiplantae</taxon>
        <taxon>Streptophyta</taxon>
        <taxon>Embryophyta</taxon>
        <taxon>Tracheophyta</taxon>
        <taxon>Spermatophyta</taxon>
        <taxon>Magnoliopsida</taxon>
        <taxon>eudicotyledons</taxon>
        <taxon>Gunneridae</taxon>
        <taxon>Pentapetalae</taxon>
        <taxon>rosids</taxon>
        <taxon>fabids</taxon>
        <taxon>Rosales</taxon>
        <taxon>Rosaceae</taxon>
        <taxon>Amygdaloideae</taxon>
        <taxon>Maleae</taxon>
        <taxon>Malus</taxon>
    </lineage>
</organism>
<evidence type="ECO:0000256" key="2">
    <source>
        <dbReference type="SAM" id="SignalP"/>
    </source>
</evidence>
<evidence type="ECO:0000256" key="1">
    <source>
        <dbReference type="ARBA" id="ARBA00022729"/>
    </source>
</evidence>
<dbReference type="Proteomes" id="UP000290289">
    <property type="component" value="Chromosome 15"/>
</dbReference>
<accession>A0A498HZ27</accession>
<sequence length="71" mass="7627">MAASVKSFIVILLFCLISREPVDTSIFLKQGDVCLLQMGSTLPPGASVKFSYAWDPPFIMFPESAAIVGAC</sequence>
<dbReference type="EMBL" id="RDQH01000341">
    <property type="protein sequence ID" value="RXH75889.1"/>
    <property type="molecule type" value="Genomic_DNA"/>
</dbReference>
<feature type="chain" id="PRO_5019829864" evidence="2">
    <location>
        <begin position="25"/>
        <end position="71"/>
    </location>
</feature>
<feature type="signal peptide" evidence="2">
    <location>
        <begin position="1"/>
        <end position="24"/>
    </location>
</feature>
<proteinExistence type="predicted"/>
<dbReference type="Pfam" id="PF24068">
    <property type="entry name" value="TPD1_C"/>
    <property type="match status" value="1"/>
</dbReference>
<dbReference type="AlphaFoldDB" id="A0A498HZ27"/>
<gene>
    <name evidence="3" type="ORF">DVH24_042676</name>
</gene>
<protein>
    <submittedName>
        <fullName evidence="3">Uncharacterized protein</fullName>
    </submittedName>
</protein>
<keyword evidence="4" id="KW-1185">Reference proteome</keyword>